<evidence type="ECO:0000313" key="2">
    <source>
        <dbReference type="EMBL" id="PCI98498.1"/>
    </source>
</evidence>
<protein>
    <recommendedName>
        <fullName evidence="1">Winged helix domain-containing protein</fullName>
    </recommendedName>
</protein>
<comment type="caution">
    <text evidence="2">The sequence shown here is derived from an EMBL/GenBank/DDBJ whole genome shotgun (WGS) entry which is preliminary data.</text>
</comment>
<reference evidence="2" key="2">
    <citation type="journal article" date="2018" name="ISME J.">
        <title>A dynamic microbial community with high functional redundancy inhabits the cold, oxic subseafloor aquifer.</title>
        <authorList>
            <person name="Tully B.J."/>
            <person name="Wheat C.G."/>
            <person name="Glazer B.T."/>
            <person name="Huber J.A."/>
        </authorList>
    </citation>
    <scope>NUCLEOTIDE SEQUENCE</scope>
    <source>
        <strain evidence="2">NORP83</strain>
    </source>
</reference>
<name>A0A2A4YUG5_9PROT</name>
<sequence>MARLSRKFIVDYPSGQLELTLTGQPCRTLIALIEYPKGITSGDVSVWGWGYRLSAYVHQLRHEHGLDIAMLKEPHIVPGGKGWHGRYKLITTVKLLGVEGFENDCS</sequence>
<accession>A0A2A4YUG5</accession>
<evidence type="ECO:0000259" key="1">
    <source>
        <dbReference type="Pfam" id="PF22324"/>
    </source>
</evidence>
<gene>
    <name evidence="2" type="ORF">COB13_13725</name>
</gene>
<organism evidence="2">
    <name type="scientific">OCS116 cluster bacterium</name>
    <dbReference type="NCBI Taxonomy" id="2030921"/>
    <lineage>
        <taxon>Bacteria</taxon>
        <taxon>Pseudomonadati</taxon>
        <taxon>Pseudomonadota</taxon>
        <taxon>Alphaproteobacteria</taxon>
        <taxon>OCS116 cluster</taxon>
    </lineage>
</organism>
<dbReference type="Pfam" id="PF22324">
    <property type="entry name" value="HTH_91"/>
    <property type="match status" value="1"/>
</dbReference>
<reference key="1">
    <citation type="submission" date="2017-08" db="EMBL/GenBank/DDBJ databases">
        <title>A dynamic microbial community with high functional redundancy inhabits the cold, oxic subseafloor aquifer.</title>
        <authorList>
            <person name="Tully B.J."/>
            <person name="Wheat C.G."/>
            <person name="Glazer B.T."/>
            <person name="Huber J.A."/>
        </authorList>
    </citation>
    <scope>NUCLEOTIDE SEQUENCE [LARGE SCALE GENOMIC DNA]</scope>
</reference>
<dbReference type="InterPro" id="IPR054382">
    <property type="entry name" value="wHTH_alphaproteobact"/>
</dbReference>
<dbReference type="EMBL" id="NVUS01000021">
    <property type="protein sequence ID" value="PCI98498.1"/>
    <property type="molecule type" value="Genomic_DNA"/>
</dbReference>
<dbReference type="AlphaFoldDB" id="A0A2A4YUG5"/>
<feature type="domain" description="Winged helix" evidence="1">
    <location>
        <begin position="19"/>
        <end position="97"/>
    </location>
</feature>
<proteinExistence type="predicted"/>